<proteinExistence type="predicted"/>
<gene>
    <name evidence="2" type="ORF">LOAG_16323</name>
</gene>
<dbReference type="GeneID" id="9953822"/>
<protein>
    <submittedName>
        <fullName evidence="2">Uncharacterized protein</fullName>
    </submittedName>
</protein>
<dbReference type="CTD" id="9953822"/>
<evidence type="ECO:0000313" key="2">
    <source>
        <dbReference type="EMBL" id="EFO12211.2"/>
    </source>
</evidence>
<reference evidence="2" key="1">
    <citation type="submission" date="2012-04" db="EMBL/GenBank/DDBJ databases">
        <title>The Genome Sequence of Loa loa.</title>
        <authorList>
            <consortium name="The Broad Institute Genome Sequencing Platform"/>
            <consortium name="Broad Institute Genome Sequencing Center for Infectious Disease"/>
            <person name="Nutman T.B."/>
            <person name="Fink D.L."/>
            <person name="Russ C."/>
            <person name="Young S."/>
            <person name="Zeng Q."/>
            <person name="Gargeya S."/>
            <person name="Alvarado L."/>
            <person name="Berlin A."/>
            <person name="Chapman S.B."/>
            <person name="Chen Z."/>
            <person name="Freedman E."/>
            <person name="Gellesch M."/>
            <person name="Goldberg J."/>
            <person name="Griggs A."/>
            <person name="Gujja S."/>
            <person name="Heilman E.R."/>
            <person name="Heiman D."/>
            <person name="Howarth C."/>
            <person name="Mehta T."/>
            <person name="Neiman D."/>
            <person name="Pearson M."/>
            <person name="Roberts A."/>
            <person name="Saif S."/>
            <person name="Shea T."/>
            <person name="Shenoy N."/>
            <person name="Sisk P."/>
            <person name="Stolte C."/>
            <person name="Sykes S."/>
            <person name="White J."/>
            <person name="Yandava C."/>
            <person name="Haas B."/>
            <person name="Henn M.R."/>
            <person name="Nusbaum C."/>
            <person name="Birren B."/>
        </authorList>
    </citation>
    <scope>NUCLEOTIDE SEQUENCE [LARGE SCALE GENOMIC DNA]</scope>
</reference>
<dbReference type="KEGG" id="loa:LOAG_16323"/>
<dbReference type="RefSeq" id="XP_003151858.2">
    <property type="nucleotide sequence ID" value="XM_003151810.2"/>
</dbReference>
<dbReference type="InParanoid" id="A0A1S0TEV0"/>
<evidence type="ECO:0000256" key="1">
    <source>
        <dbReference type="SAM" id="SignalP"/>
    </source>
</evidence>
<feature type="non-terminal residue" evidence="2">
    <location>
        <position position="1"/>
    </location>
</feature>
<dbReference type="AlphaFoldDB" id="A0A1S0TEV0"/>
<sequence length="52" mass="5758">LLFTRLGLLLLAIELKDDEKKECNIAINPAPTTTIQPQTQGFFIAQSADEVK</sequence>
<feature type="chain" id="PRO_5010365859" evidence="1">
    <location>
        <begin position="19"/>
        <end position="52"/>
    </location>
</feature>
<dbReference type="EMBL" id="JH717765">
    <property type="protein sequence ID" value="EFO12211.2"/>
    <property type="molecule type" value="Genomic_DNA"/>
</dbReference>
<name>A0A1S0TEV0_LOALO</name>
<dbReference type="OMA" id="XLLFTRL"/>
<feature type="signal peptide" evidence="1">
    <location>
        <begin position="1"/>
        <end position="18"/>
    </location>
</feature>
<organism evidence="2">
    <name type="scientific">Loa loa</name>
    <name type="common">Eye worm</name>
    <name type="synonym">Filaria loa</name>
    <dbReference type="NCBI Taxonomy" id="7209"/>
    <lineage>
        <taxon>Eukaryota</taxon>
        <taxon>Metazoa</taxon>
        <taxon>Ecdysozoa</taxon>
        <taxon>Nematoda</taxon>
        <taxon>Chromadorea</taxon>
        <taxon>Rhabditida</taxon>
        <taxon>Spirurina</taxon>
        <taxon>Spiruromorpha</taxon>
        <taxon>Filarioidea</taxon>
        <taxon>Onchocercidae</taxon>
        <taxon>Loa</taxon>
    </lineage>
</organism>
<keyword evidence="1" id="KW-0732">Signal</keyword>
<feature type="non-terminal residue" evidence="2">
    <location>
        <position position="52"/>
    </location>
</feature>
<accession>A0A1S0TEV0</accession>